<dbReference type="Pfam" id="PF07228">
    <property type="entry name" value="SpoIIE"/>
    <property type="match status" value="1"/>
</dbReference>
<reference evidence="2 3" key="1">
    <citation type="submission" date="2016-10" db="EMBL/GenBank/DDBJ databases">
        <authorList>
            <person name="Varghese N."/>
            <person name="Submissions S."/>
        </authorList>
    </citation>
    <scope>NUCLEOTIDE SEQUENCE [LARGE SCALE GENOMIC DNA]</scope>
    <source>
        <strain evidence="2 3">DSM 13796</strain>
    </source>
</reference>
<sequence>MMNESIPQVKVETYQVSKNGSHYCGDSYFIADTEDYFLCVVADGLGSGEYAMYAAVAVKEAAERFQNQEVEEIMSQCNNALKSTRGAAVSVLKIYKKKLQFIYSGVGNIRFYLYSPDGNLTYPIPVNGFLSGKPQPFKTGTFSYQLGSHFLIHTDGISISGIKNIFSRSRSLSDISSYMQMSIPPSNDDATYVLGCVGH</sequence>
<evidence type="ECO:0000313" key="3">
    <source>
        <dbReference type="Proteomes" id="UP000182762"/>
    </source>
</evidence>
<dbReference type="PANTHER" id="PTHR35801">
    <property type="entry name" value="PHOSPHOSERINE PHOSPHATASE RSBX"/>
    <property type="match status" value="1"/>
</dbReference>
<dbReference type="EMBL" id="FOXX01000015">
    <property type="protein sequence ID" value="SFQ85494.1"/>
    <property type="molecule type" value="Genomic_DNA"/>
</dbReference>
<dbReference type="GeneID" id="93712944"/>
<feature type="domain" description="PPM-type phosphatase" evidence="1">
    <location>
        <begin position="8"/>
        <end position="199"/>
    </location>
</feature>
<dbReference type="PROSITE" id="PS51746">
    <property type="entry name" value="PPM_2"/>
    <property type="match status" value="1"/>
</dbReference>
<keyword evidence="3" id="KW-1185">Reference proteome</keyword>
<dbReference type="Proteomes" id="UP000182762">
    <property type="component" value="Unassembled WGS sequence"/>
</dbReference>
<dbReference type="RefSeq" id="WP_061802747.1">
    <property type="nucleotide sequence ID" value="NZ_FOXX01000015.1"/>
</dbReference>
<proteinExistence type="predicted"/>
<evidence type="ECO:0000313" key="2">
    <source>
        <dbReference type="EMBL" id="SFQ85494.1"/>
    </source>
</evidence>
<gene>
    <name evidence="2" type="ORF">SAMN02745910_04405</name>
</gene>
<protein>
    <submittedName>
        <fullName evidence="2">Negative regulator of sigma-B (Phosphoserine phosphatase)</fullName>
    </submittedName>
</protein>
<evidence type="ECO:0000259" key="1">
    <source>
        <dbReference type="PROSITE" id="PS51746"/>
    </source>
</evidence>
<dbReference type="InterPro" id="IPR039248">
    <property type="entry name" value="Ptase_RsbX"/>
</dbReference>
<dbReference type="InterPro" id="IPR036457">
    <property type="entry name" value="PPM-type-like_dom_sf"/>
</dbReference>
<dbReference type="SUPFAM" id="SSF81606">
    <property type="entry name" value="PP2C-like"/>
    <property type="match status" value="1"/>
</dbReference>
<comment type="caution">
    <text evidence="2">The sequence shown here is derived from an EMBL/GenBank/DDBJ whole genome shotgun (WGS) entry which is preliminary data.</text>
</comment>
<name>A0A1I6BX80_9BACI</name>
<dbReference type="PANTHER" id="PTHR35801:SF1">
    <property type="entry name" value="PHOSPHOSERINE PHOSPHATASE RSBX"/>
    <property type="match status" value="1"/>
</dbReference>
<dbReference type="SMART" id="SM00331">
    <property type="entry name" value="PP2C_SIG"/>
    <property type="match status" value="1"/>
</dbReference>
<organism evidence="2 3">
    <name type="scientific">Priestia endophytica DSM 13796</name>
    <dbReference type="NCBI Taxonomy" id="1121089"/>
    <lineage>
        <taxon>Bacteria</taxon>
        <taxon>Bacillati</taxon>
        <taxon>Bacillota</taxon>
        <taxon>Bacilli</taxon>
        <taxon>Bacillales</taxon>
        <taxon>Bacillaceae</taxon>
        <taxon>Priestia</taxon>
    </lineage>
</organism>
<dbReference type="InterPro" id="IPR001932">
    <property type="entry name" value="PPM-type_phosphatase-like_dom"/>
</dbReference>
<accession>A0A1I6BX80</accession>
<dbReference type="Gene3D" id="3.60.40.10">
    <property type="entry name" value="PPM-type phosphatase domain"/>
    <property type="match status" value="1"/>
</dbReference>